<protein>
    <submittedName>
        <fullName evidence="2">Uncharacterized protein</fullName>
    </submittedName>
</protein>
<dbReference type="EMBL" id="BGZK01003630">
    <property type="protein sequence ID" value="GBP03184.1"/>
    <property type="molecule type" value="Genomic_DNA"/>
</dbReference>
<name>A0A4C1SMJ2_EUMVA</name>
<evidence type="ECO:0000256" key="1">
    <source>
        <dbReference type="SAM" id="MobiDB-lite"/>
    </source>
</evidence>
<dbReference type="AlphaFoldDB" id="A0A4C1SMJ2"/>
<feature type="region of interest" description="Disordered" evidence="1">
    <location>
        <begin position="1"/>
        <end position="91"/>
    </location>
</feature>
<sequence>MPSRLRVTTMNRRRLVSWPGAESASPPPVSARYRPRRAQRGARSSSKALEDRGDENARGRGRETAEGPRTETGDTAPHLKQHRLLQNFALG</sequence>
<evidence type="ECO:0000313" key="3">
    <source>
        <dbReference type="Proteomes" id="UP000299102"/>
    </source>
</evidence>
<reference evidence="2 3" key="1">
    <citation type="journal article" date="2019" name="Commun. Biol.">
        <title>The bagworm genome reveals a unique fibroin gene that provides high tensile strength.</title>
        <authorList>
            <person name="Kono N."/>
            <person name="Nakamura H."/>
            <person name="Ohtoshi R."/>
            <person name="Tomita M."/>
            <person name="Numata K."/>
            <person name="Arakawa K."/>
        </authorList>
    </citation>
    <scope>NUCLEOTIDE SEQUENCE [LARGE SCALE GENOMIC DNA]</scope>
</reference>
<accession>A0A4C1SMJ2</accession>
<comment type="caution">
    <text evidence="2">The sequence shown here is derived from an EMBL/GenBank/DDBJ whole genome shotgun (WGS) entry which is preliminary data.</text>
</comment>
<keyword evidence="3" id="KW-1185">Reference proteome</keyword>
<dbReference type="Proteomes" id="UP000299102">
    <property type="component" value="Unassembled WGS sequence"/>
</dbReference>
<proteinExistence type="predicted"/>
<gene>
    <name evidence="2" type="ORF">EVAR_89298_1</name>
</gene>
<organism evidence="2 3">
    <name type="scientific">Eumeta variegata</name>
    <name type="common">Bagworm moth</name>
    <name type="synonym">Eumeta japonica</name>
    <dbReference type="NCBI Taxonomy" id="151549"/>
    <lineage>
        <taxon>Eukaryota</taxon>
        <taxon>Metazoa</taxon>
        <taxon>Ecdysozoa</taxon>
        <taxon>Arthropoda</taxon>
        <taxon>Hexapoda</taxon>
        <taxon>Insecta</taxon>
        <taxon>Pterygota</taxon>
        <taxon>Neoptera</taxon>
        <taxon>Endopterygota</taxon>
        <taxon>Lepidoptera</taxon>
        <taxon>Glossata</taxon>
        <taxon>Ditrysia</taxon>
        <taxon>Tineoidea</taxon>
        <taxon>Psychidae</taxon>
        <taxon>Oiketicinae</taxon>
        <taxon>Eumeta</taxon>
    </lineage>
</organism>
<evidence type="ECO:0000313" key="2">
    <source>
        <dbReference type="EMBL" id="GBP03184.1"/>
    </source>
</evidence>
<feature type="compositionally biased region" description="Polar residues" evidence="1">
    <location>
        <begin position="1"/>
        <end position="10"/>
    </location>
</feature>
<feature type="compositionally biased region" description="Basic and acidic residues" evidence="1">
    <location>
        <begin position="48"/>
        <end position="72"/>
    </location>
</feature>